<gene>
    <name evidence="2" type="ORF">COY69_00865</name>
</gene>
<protein>
    <recommendedName>
        <fullName evidence="1">Methyltransferase FkbM domain-containing protein</fullName>
    </recommendedName>
</protein>
<dbReference type="PANTHER" id="PTHR34203:SF15">
    <property type="entry name" value="SLL1173 PROTEIN"/>
    <property type="match status" value="1"/>
</dbReference>
<proteinExistence type="predicted"/>
<dbReference type="Proteomes" id="UP000229449">
    <property type="component" value="Unassembled WGS sequence"/>
</dbReference>
<organism evidence="2 3">
    <name type="scientific">Candidatus Magasanikbacteria bacterium CG_4_10_14_0_8_um_filter_32_14</name>
    <dbReference type="NCBI Taxonomy" id="1974640"/>
    <lineage>
        <taxon>Bacteria</taxon>
        <taxon>Candidatus Magasanikiibacteriota</taxon>
    </lineage>
</organism>
<dbReference type="SUPFAM" id="SSF53335">
    <property type="entry name" value="S-adenosyl-L-methionine-dependent methyltransferases"/>
    <property type="match status" value="1"/>
</dbReference>
<dbReference type="InterPro" id="IPR006342">
    <property type="entry name" value="FkbM_mtfrase"/>
</dbReference>
<sequence>MFLNKKALKKFIKTIFWSFGYRIDRVPFVKKSKDELLNSLVGKYHIFLTGDSQLPLYLRNPMYSTNLPRLVKVLNQKYQDLIMIDVGANVGDTVALTKSVCDIPIVCIEGGQDYFNILKKNIVQFKNIYAFQYFFGDKNGSIGSKLVKNNETARIINSDPRDKGTAIQVITLDNFLELNSKFKNAKILKIDTDGYDLKILLGGINYIGETKPVLFFEYDTVYFLEQKDSGIDMFKRLESLGYSDIIFYDNGGKIIISCKLGDHLLLRQLDNYIDKDFRTPFPYYDVAVFHEEDTDIADLFVKNEMMFFYNNYE</sequence>
<dbReference type="Gene3D" id="3.40.50.150">
    <property type="entry name" value="Vaccinia Virus protein VP39"/>
    <property type="match status" value="1"/>
</dbReference>
<feature type="domain" description="Methyltransferase FkbM" evidence="1">
    <location>
        <begin position="85"/>
        <end position="242"/>
    </location>
</feature>
<dbReference type="Pfam" id="PF05050">
    <property type="entry name" value="Methyltransf_21"/>
    <property type="match status" value="1"/>
</dbReference>
<dbReference type="EMBL" id="PFMA01000023">
    <property type="protein sequence ID" value="PIY93600.1"/>
    <property type="molecule type" value="Genomic_DNA"/>
</dbReference>
<accession>A0A2M7RA26</accession>
<comment type="caution">
    <text evidence="2">The sequence shown here is derived from an EMBL/GenBank/DDBJ whole genome shotgun (WGS) entry which is preliminary data.</text>
</comment>
<evidence type="ECO:0000313" key="3">
    <source>
        <dbReference type="Proteomes" id="UP000229449"/>
    </source>
</evidence>
<reference evidence="3" key="1">
    <citation type="submission" date="2017-09" db="EMBL/GenBank/DDBJ databases">
        <title>Depth-based differentiation of microbial function through sediment-hosted aquifers and enrichment of novel symbionts in the deep terrestrial subsurface.</title>
        <authorList>
            <person name="Probst A.J."/>
            <person name="Ladd B."/>
            <person name="Jarett J.K."/>
            <person name="Geller-Mcgrath D.E."/>
            <person name="Sieber C.M.K."/>
            <person name="Emerson J.B."/>
            <person name="Anantharaman K."/>
            <person name="Thomas B.C."/>
            <person name="Malmstrom R."/>
            <person name="Stieglmeier M."/>
            <person name="Klingl A."/>
            <person name="Woyke T."/>
            <person name="Ryan C.M."/>
            <person name="Banfield J.F."/>
        </authorList>
    </citation>
    <scope>NUCLEOTIDE SEQUENCE [LARGE SCALE GENOMIC DNA]</scope>
</reference>
<evidence type="ECO:0000259" key="1">
    <source>
        <dbReference type="Pfam" id="PF05050"/>
    </source>
</evidence>
<evidence type="ECO:0000313" key="2">
    <source>
        <dbReference type="EMBL" id="PIY93600.1"/>
    </source>
</evidence>
<dbReference type="AlphaFoldDB" id="A0A2M7RA26"/>
<dbReference type="InterPro" id="IPR052514">
    <property type="entry name" value="SAM-dependent_MTase"/>
</dbReference>
<dbReference type="InterPro" id="IPR029063">
    <property type="entry name" value="SAM-dependent_MTases_sf"/>
</dbReference>
<dbReference type="NCBIfam" id="TIGR01444">
    <property type="entry name" value="fkbM_fam"/>
    <property type="match status" value="1"/>
</dbReference>
<name>A0A2M7RA26_9BACT</name>
<dbReference type="PANTHER" id="PTHR34203">
    <property type="entry name" value="METHYLTRANSFERASE, FKBM FAMILY PROTEIN"/>
    <property type="match status" value="1"/>
</dbReference>